<feature type="binding site" description="in dimeric form" evidence="20">
    <location>
        <position position="214"/>
    </location>
    <ligand>
        <name>Ca(2+)</name>
        <dbReference type="ChEBI" id="CHEBI:29108"/>
        <label>1</label>
    </ligand>
</feature>
<dbReference type="RefSeq" id="WP_155034359.1">
    <property type="nucleotide sequence ID" value="NZ_JAYMMG010000024.1"/>
</dbReference>
<dbReference type="PRINTS" id="PR01486">
    <property type="entry name" value="PHPHLIPASEA1"/>
</dbReference>
<comment type="caution">
    <text evidence="22">The sequence shown here is derived from an EMBL/GenBank/DDBJ whole genome shotgun (WGS) entry which is preliminary data.</text>
</comment>
<dbReference type="Pfam" id="PF02253">
    <property type="entry name" value="PLA1"/>
    <property type="match status" value="1"/>
</dbReference>
<dbReference type="GO" id="GO:0016042">
    <property type="term" value="P:lipid catabolic process"/>
    <property type="evidence" value="ECO:0007669"/>
    <property type="project" value="UniProtKB-KW"/>
</dbReference>
<comment type="catalytic activity">
    <reaction evidence="1">
        <text>a 1,2-diacyl-sn-glycero-3-phosphocholine + H2O = a 2-acyl-sn-glycero-3-phosphocholine + a fatty acid + H(+)</text>
        <dbReference type="Rhea" id="RHEA:18689"/>
        <dbReference type="ChEBI" id="CHEBI:15377"/>
        <dbReference type="ChEBI" id="CHEBI:15378"/>
        <dbReference type="ChEBI" id="CHEBI:28868"/>
        <dbReference type="ChEBI" id="CHEBI:57643"/>
        <dbReference type="ChEBI" id="CHEBI:57875"/>
        <dbReference type="EC" id="3.1.1.32"/>
    </reaction>
</comment>
<dbReference type="InterPro" id="IPR036541">
    <property type="entry name" value="PLipase_A1_sf"/>
</dbReference>
<dbReference type="SUPFAM" id="SSF56931">
    <property type="entry name" value="Outer membrane phospholipase A (OMPLA)"/>
    <property type="match status" value="1"/>
</dbReference>
<feature type="active site" description="Nucleophile" evidence="19">
    <location>
        <position position="172"/>
    </location>
</feature>
<evidence type="ECO:0000256" key="13">
    <source>
        <dbReference type="ARBA" id="ARBA00022837"/>
    </source>
</evidence>
<feature type="binding site" description="in dimeric form" evidence="20">
    <location>
        <position position="180"/>
    </location>
    <ligand>
        <name>Ca(2+)</name>
        <dbReference type="ChEBI" id="CHEBI:29108"/>
        <label>1</label>
    </ligand>
</feature>
<dbReference type="EC" id="3.1.1.4" evidence="7"/>
<evidence type="ECO:0000256" key="1">
    <source>
        <dbReference type="ARBA" id="ARBA00000111"/>
    </source>
</evidence>
<dbReference type="GO" id="GO:0008970">
    <property type="term" value="F:phospholipase A1 activity"/>
    <property type="evidence" value="ECO:0007669"/>
    <property type="project" value="UniProtKB-EC"/>
</dbReference>
<evidence type="ECO:0000256" key="14">
    <source>
        <dbReference type="ARBA" id="ARBA00022963"/>
    </source>
</evidence>
<protein>
    <recommendedName>
        <fullName evidence="18">Phosphatidylcholine 1-acylhydrolase</fullName>
        <ecNumber evidence="6">3.1.1.32</ecNumber>
        <ecNumber evidence="7">3.1.1.4</ecNumber>
    </recommendedName>
</protein>
<dbReference type="PANTHER" id="PTHR40457">
    <property type="entry name" value="PHOSPHOLIPASE A1"/>
    <property type="match status" value="1"/>
</dbReference>
<gene>
    <name evidence="22" type="ORF">GJV77_00305</name>
</gene>
<reference evidence="22 23" key="1">
    <citation type="journal article" date="2006" name="Int. J. Syst. Evol. Microbiol.">
        <title>Myroides pelagicus sp. nov., isolated from seawater in Thailand.</title>
        <authorList>
            <person name="Yoon J."/>
            <person name="Maneerat S."/>
            <person name="Kawai F."/>
            <person name="Yokota A."/>
        </authorList>
    </citation>
    <scope>NUCLEOTIDE SEQUENCE [LARGE SCALE GENOMIC DNA]</scope>
    <source>
        <strain evidence="22 23">SM1T</strain>
    </source>
</reference>
<evidence type="ECO:0000313" key="23">
    <source>
        <dbReference type="Proteomes" id="UP000488936"/>
    </source>
</evidence>
<evidence type="ECO:0000256" key="5">
    <source>
        <dbReference type="ARBA" id="ARBA00011702"/>
    </source>
</evidence>
<keyword evidence="15" id="KW-0443">Lipid metabolism</keyword>
<dbReference type="PANTHER" id="PTHR40457:SF1">
    <property type="entry name" value="PHOSPHOLIPASE A1"/>
    <property type="match status" value="1"/>
</dbReference>
<comment type="cofactor">
    <cofactor evidence="20">
        <name>Ca(2+)</name>
        <dbReference type="ChEBI" id="CHEBI:29108"/>
    </cofactor>
    <text evidence="20">Binds 1 Ca(2+) ion per monomer.</text>
</comment>
<evidence type="ECO:0000256" key="20">
    <source>
        <dbReference type="PIRSR" id="PIRSR603187-2"/>
    </source>
</evidence>
<evidence type="ECO:0000256" key="10">
    <source>
        <dbReference type="ARBA" id="ARBA00022723"/>
    </source>
</evidence>
<feature type="active site" description="Proton acceptor" evidence="19">
    <location>
        <position position="170"/>
    </location>
</feature>
<dbReference type="EMBL" id="WMJY01000001">
    <property type="protein sequence ID" value="MTH28368.1"/>
    <property type="molecule type" value="Genomic_DNA"/>
</dbReference>
<evidence type="ECO:0000256" key="9">
    <source>
        <dbReference type="ARBA" id="ARBA00022692"/>
    </source>
</evidence>
<dbReference type="Gene3D" id="2.40.230.10">
    <property type="entry name" value="Phospholipase A1"/>
    <property type="match status" value="1"/>
</dbReference>
<keyword evidence="13 20" id="KW-0106">Calcium</keyword>
<feature type="signal peptide" evidence="21">
    <location>
        <begin position="1"/>
        <end position="20"/>
    </location>
</feature>
<dbReference type="OrthoDB" id="188433at2"/>
<comment type="subcellular location">
    <subcellularLocation>
        <location evidence="3">Cell outer membrane</location>
        <topology evidence="3">Multi-pass membrane protein</topology>
    </subcellularLocation>
</comment>
<evidence type="ECO:0000256" key="15">
    <source>
        <dbReference type="ARBA" id="ARBA00023098"/>
    </source>
</evidence>
<evidence type="ECO:0000313" key="22">
    <source>
        <dbReference type="EMBL" id="MTH28368.1"/>
    </source>
</evidence>
<dbReference type="GO" id="GO:0004623">
    <property type="term" value="F:phospholipase A2 activity"/>
    <property type="evidence" value="ECO:0007669"/>
    <property type="project" value="UniProtKB-EC"/>
</dbReference>
<comment type="catalytic activity">
    <reaction evidence="2">
        <text>a 1,2-diacyl-sn-glycero-3-phosphocholine + H2O = a 1-acyl-sn-glycero-3-phosphocholine + a fatty acid + H(+)</text>
        <dbReference type="Rhea" id="RHEA:15801"/>
        <dbReference type="ChEBI" id="CHEBI:15377"/>
        <dbReference type="ChEBI" id="CHEBI:15378"/>
        <dbReference type="ChEBI" id="CHEBI:28868"/>
        <dbReference type="ChEBI" id="CHEBI:57643"/>
        <dbReference type="ChEBI" id="CHEBI:58168"/>
        <dbReference type="EC" id="3.1.1.4"/>
    </reaction>
</comment>
<evidence type="ECO:0000256" key="6">
    <source>
        <dbReference type="ARBA" id="ARBA00013179"/>
    </source>
</evidence>
<evidence type="ECO:0000256" key="12">
    <source>
        <dbReference type="ARBA" id="ARBA00022801"/>
    </source>
</evidence>
<dbReference type="Proteomes" id="UP000488936">
    <property type="component" value="Unassembled WGS sequence"/>
</dbReference>
<evidence type="ECO:0000256" key="7">
    <source>
        <dbReference type="ARBA" id="ARBA00013278"/>
    </source>
</evidence>
<sequence length="302" mass="35675">MRRKIISTICISLFGLLSLAQEQEDAIFNQDRTNQGLNERWELTPETRNKTFTISPYKPVYVLPFRYVNKPNEQPASLSPINVSEEHKDYKKLEIKFQISFKTKISQGLFFGKGDLWLAFTQTANWQAYNDGLSRPFRELNYEPELIFNYPLDLAIGDFKFKMVGFGFNHQSNGRSLPESRSWNRFTMHLGMEYKKWTFFAKPWLRFRETKGDDNPQITDYIGKGEFNVIYSNWGHVFTLNHRTNFRFNHRNRGYTEFTWSYPIKNHLKAFLAVSNGYGDSMIDYNWNQTNIGVGITLIEWL</sequence>
<evidence type="ECO:0000256" key="19">
    <source>
        <dbReference type="PIRSR" id="PIRSR603187-1"/>
    </source>
</evidence>
<keyword evidence="17" id="KW-0998">Cell outer membrane</keyword>
<evidence type="ECO:0000256" key="4">
    <source>
        <dbReference type="ARBA" id="ARBA00010525"/>
    </source>
</evidence>
<proteinExistence type="inferred from homology"/>
<keyword evidence="12" id="KW-0378">Hydrolase</keyword>
<dbReference type="EC" id="3.1.1.32" evidence="6"/>
<evidence type="ECO:0000256" key="8">
    <source>
        <dbReference type="ARBA" id="ARBA00022452"/>
    </source>
</evidence>
<accession>A0A7K1GHI7</accession>
<comment type="subunit">
    <text evidence="5">Homodimer; dimerization is reversible, and the dimeric form is the active one.</text>
</comment>
<keyword evidence="23" id="KW-1185">Reference proteome</keyword>
<feature type="binding site" description="in dimeric form" evidence="20">
    <location>
        <position position="134"/>
    </location>
    <ligand>
        <name>Ca(2+)</name>
        <dbReference type="ChEBI" id="CHEBI:29108"/>
        <label>1</label>
    </ligand>
</feature>
<evidence type="ECO:0000256" key="11">
    <source>
        <dbReference type="ARBA" id="ARBA00022729"/>
    </source>
</evidence>
<evidence type="ECO:0000256" key="3">
    <source>
        <dbReference type="ARBA" id="ARBA00004571"/>
    </source>
</evidence>
<evidence type="ECO:0000256" key="21">
    <source>
        <dbReference type="SAM" id="SignalP"/>
    </source>
</evidence>
<name>A0A7K1GHI7_9FLAO</name>
<keyword evidence="11 21" id="KW-0732">Signal</keyword>
<dbReference type="AlphaFoldDB" id="A0A7K1GHI7"/>
<comment type="similarity">
    <text evidence="4">Belongs to the phospholipase A1 family.</text>
</comment>
<evidence type="ECO:0000256" key="18">
    <source>
        <dbReference type="ARBA" id="ARBA00032375"/>
    </source>
</evidence>
<keyword evidence="14" id="KW-0442">Lipid degradation</keyword>
<organism evidence="22 23">
    <name type="scientific">Myroides pelagicus</name>
    <dbReference type="NCBI Taxonomy" id="270914"/>
    <lineage>
        <taxon>Bacteria</taxon>
        <taxon>Pseudomonadati</taxon>
        <taxon>Bacteroidota</taxon>
        <taxon>Flavobacteriia</taxon>
        <taxon>Flavobacteriales</taxon>
        <taxon>Flavobacteriaceae</taxon>
        <taxon>Myroides</taxon>
    </lineage>
</organism>
<dbReference type="CDD" id="cd00541">
    <property type="entry name" value="OMPLA"/>
    <property type="match status" value="1"/>
</dbReference>
<feature type="chain" id="PRO_5029512041" description="Phosphatidylcholine 1-acylhydrolase" evidence="21">
    <location>
        <begin position="21"/>
        <end position="302"/>
    </location>
</feature>
<feature type="binding site" description="in dimeric form" evidence="20">
    <location>
        <position position="175"/>
    </location>
    <ligand>
        <name>Ca(2+)</name>
        <dbReference type="ChEBI" id="CHEBI:29108"/>
        <label>1</label>
    </ligand>
</feature>
<keyword evidence="9" id="KW-0812">Transmembrane</keyword>
<keyword evidence="8" id="KW-1134">Transmembrane beta strand</keyword>
<dbReference type="InterPro" id="IPR003187">
    <property type="entry name" value="PLipase_A1"/>
</dbReference>
<evidence type="ECO:0000256" key="16">
    <source>
        <dbReference type="ARBA" id="ARBA00023136"/>
    </source>
</evidence>
<evidence type="ECO:0000256" key="17">
    <source>
        <dbReference type="ARBA" id="ARBA00023237"/>
    </source>
</evidence>
<keyword evidence="16" id="KW-0472">Membrane</keyword>
<dbReference type="GO" id="GO:0046872">
    <property type="term" value="F:metal ion binding"/>
    <property type="evidence" value="ECO:0007669"/>
    <property type="project" value="UniProtKB-KW"/>
</dbReference>
<keyword evidence="10 20" id="KW-0479">Metal-binding</keyword>
<dbReference type="GO" id="GO:0009279">
    <property type="term" value="C:cell outer membrane"/>
    <property type="evidence" value="ECO:0007669"/>
    <property type="project" value="UniProtKB-SubCell"/>
</dbReference>
<evidence type="ECO:0000256" key="2">
    <source>
        <dbReference type="ARBA" id="ARBA00001604"/>
    </source>
</evidence>